<dbReference type="Gene3D" id="1.10.287.130">
    <property type="match status" value="1"/>
</dbReference>
<keyword evidence="9" id="KW-0067">ATP-binding</keyword>
<dbReference type="SMART" id="SM00387">
    <property type="entry name" value="HATPase_c"/>
    <property type="match status" value="1"/>
</dbReference>
<evidence type="ECO:0000256" key="2">
    <source>
        <dbReference type="ARBA" id="ARBA00004141"/>
    </source>
</evidence>
<feature type="transmembrane region" description="Helical" evidence="13">
    <location>
        <begin position="147"/>
        <end position="166"/>
    </location>
</feature>
<evidence type="ECO:0000259" key="14">
    <source>
        <dbReference type="PROSITE" id="PS50109"/>
    </source>
</evidence>
<organism evidence="16 17">
    <name type="scientific">Pseudovibrio ascidiaceicola</name>
    <dbReference type="NCBI Taxonomy" id="285279"/>
    <lineage>
        <taxon>Bacteria</taxon>
        <taxon>Pseudomonadati</taxon>
        <taxon>Pseudomonadota</taxon>
        <taxon>Alphaproteobacteria</taxon>
        <taxon>Hyphomicrobiales</taxon>
        <taxon>Stappiaceae</taxon>
        <taxon>Pseudovibrio</taxon>
    </lineage>
</organism>
<evidence type="ECO:0000256" key="6">
    <source>
        <dbReference type="ARBA" id="ARBA00022692"/>
    </source>
</evidence>
<dbReference type="InterPro" id="IPR004358">
    <property type="entry name" value="Sig_transdc_His_kin-like_C"/>
</dbReference>
<dbReference type="SUPFAM" id="SSF55874">
    <property type="entry name" value="ATPase domain of HSP90 chaperone/DNA topoisomerase II/histidine kinase"/>
    <property type="match status" value="1"/>
</dbReference>
<keyword evidence="11" id="KW-0902">Two-component regulatory system</keyword>
<protein>
    <recommendedName>
        <fullName evidence="3">histidine kinase</fullName>
        <ecNumber evidence="3">2.7.13.3</ecNumber>
    </recommendedName>
</protein>
<dbReference type="EMBL" id="FOSK01000014">
    <property type="protein sequence ID" value="SFL01634.1"/>
    <property type="molecule type" value="Genomic_DNA"/>
</dbReference>
<evidence type="ECO:0000256" key="10">
    <source>
        <dbReference type="ARBA" id="ARBA00022989"/>
    </source>
</evidence>
<feature type="domain" description="Histidine kinase" evidence="14">
    <location>
        <begin position="227"/>
        <end position="437"/>
    </location>
</feature>
<evidence type="ECO:0000256" key="13">
    <source>
        <dbReference type="SAM" id="Phobius"/>
    </source>
</evidence>
<keyword evidence="10 13" id="KW-1133">Transmembrane helix</keyword>
<keyword evidence="8 16" id="KW-0418">Kinase</keyword>
<comment type="subcellular location">
    <subcellularLocation>
        <location evidence="2">Membrane</location>
        <topology evidence="2">Multi-pass membrane protein</topology>
    </subcellularLocation>
</comment>
<evidence type="ECO:0000256" key="4">
    <source>
        <dbReference type="ARBA" id="ARBA00022553"/>
    </source>
</evidence>
<keyword evidence="7" id="KW-0547">Nucleotide-binding</keyword>
<dbReference type="InterPro" id="IPR036097">
    <property type="entry name" value="HisK_dim/P_sf"/>
</dbReference>
<feature type="domain" description="HAMP" evidence="15">
    <location>
        <begin position="167"/>
        <end position="219"/>
    </location>
</feature>
<dbReference type="PANTHER" id="PTHR45436:SF14">
    <property type="entry name" value="SENSOR PROTEIN QSEC"/>
    <property type="match status" value="1"/>
</dbReference>
<keyword evidence="5" id="KW-0808">Transferase</keyword>
<accession>A0A1I4E728</accession>
<dbReference type="InterPro" id="IPR003660">
    <property type="entry name" value="HAMP_dom"/>
</dbReference>
<evidence type="ECO:0000256" key="1">
    <source>
        <dbReference type="ARBA" id="ARBA00000085"/>
    </source>
</evidence>
<evidence type="ECO:0000256" key="7">
    <source>
        <dbReference type="ARBA" id="ARBA00022741"/>
    </source>
</evidence>
<name>A0A1I4E728_9HYPH</name>
<keyword evidence="12 13" id="KW-0472">Membrane</keyword>
<evidence type="ECO:0000256" key="11">
    <source>
        <dbReference type="ARBA" id="ARBA00023012"/>
    </source>
</evidence>
<dbReference type="RefSeq" id="WP_093522897.1">
    <property type="nucleotide sequence ID" value="NZ_FOSK01000014.1"/>
</dbReference>
<evidence type="ECO:0000256" key="3">
    <source>
        <dbReference type="ARBA" id="ARBA00012438"/>
    </source>
</evidence>
<sequence length="437" mass="48631">MKLSSIRRRILIFLIPLLFVVWGVFSAIVYNLTEEELYETHDAQTFQLASVIAQLQGDTISPEHLDEHHVIGDYFVVIRDASGNDIYKSSDKVVLPKTLKPGVQEIEHGRDDWVVWNFPGQKTGQHYIIGVIFDEAIELADQTVATVSIPLALVLVFSIIATIFIVKRGLRPLTALSETLATREPGNLGKVTTEKQADELVPIVDSLNMLFDKIEEHLAREQRFIDDAAHEIRTPLTVVKAQCQVIERDALDDATRLRFDNIIEGVDRATHLAAKLLEHARAGQDVHKEITEHDLLPVLQESLAQQAHAALDKNVELQLLQSEHVEAVVDPEDLGAVLGNLIGNAIRHTPSDGEVIVVLERRDDHIQLSVEDSGPGVPEEYREKVFERFFRMPGQSSSGAGLGLSITQTLCRRNGIEISLGKSERLGGACFVLKLKK</sequence>
<dbReference type="CDD" id="cd00075">
    <property type="entry name" value="HATPase"/>
    <property type="match status" value="1"/>
</dbReference>
<dbReference type="InterPro" id="IPR036890">
    <property type="entry name" value="HATPase_C_sf"/>
</dbReference>
<dbReference type="PROSITE" id="PS50109">
    <property type="entry name" value="HIS_KIN"/>
    <property type="match status" value="1"/>
</dbReference>
<dbReference type="CDD" id="cd00082">
    <property type="entry name" value="HisKA"/>
    <property type="match status" value="1"/>
</dbReference>
<dbReference type="Pfam" id="PF02518">
    <property type="entry name" value="HATPase_c"/>
    <property type="match status" value="1"/>
</dbReference>
<keyword evidence="4" id="KW-0597">Phosphoprotein</keyword>
<evidence type="ECO:0000313" key="16">
    <source>
        <dbReference type="EMBL" id="SFL01634.1"/>
    </source>
</evidence>
<dbReference type="InterPro" id="IPR003594">
    <property type="entry name" value="HATPase_dom"/>
</dbReference>
<evidence type="ECO:0000259" key="15">
    <source>
        <dbReference type="PROSITE" id="PS50885"/>
    </source>
</evidence>
<evidence type="ECO:0000256" key="8">
    <source>
        <dbReference type="ARBA" id="ARBA00022777"/>
    </source>
</evidence>
<dbReference type="Gene3D" id="3.30.565.10">
    <property type="entry name" value="Histidine kinase-like ATPase, C-terminal domain"/>
    <property type="match status" value="1"/>
</dbReference>
<keyword evidence="17" id="KW-1185">Reference proteome</keyword>
<dbReference type="Pfam" id="PF00512">
    <property type="entry name" value="HisKA"/>
    <property type="match status" value="1"/>
</dbReference>
<proteinExistence type="predicted"/>
<evidence type="ECO:0000256" key="9">
    <source>
        <dbReference type="ARBA" id="ARBA00022840"/>
    </source>
</evidence>
<evidence type="ECO:0000313" key="17">
    <source>
        <dbReference type="Proteomes" id="UP000199598"/>
    </source>
</evidence>
<dbReference type="PROSITE" id="PS50885">
    <property type="entry name" value="HAMP"/>
    <property type="match status" value="1"/>
</dbReference>
<dbReference type="InterPro" id="IPR005467">
    <property type="entry name" value="His_kinase_dom"/>
</dbReference>
<dbReference type="Proteomes" id="UP000199598">
    <property type="component" value="Unassembled WGS sequence"/>
</dbReference>
<evidence type="ECO:0000256" key="12">
    <source>
        <dbReference type="ARBA" id="ARBA00023136"/>
    </source>
</evidence>
<dbReference type="EC" id="2.7.13.3" evidence="3"/>
<dbReference type="SMART" id="SM00388">
    <property type="entry name" value="HisKA"/>
    <property type="match status" value="1"/>
</dbReference>
<comment type="caution">
    <text evidence="16">The sequence shown here is derived from an EMBL/GenBank/DDBJ whole genome shotgun (WGS) entry which is preliminary data.</text>
</comment>
<dbReference type="InterPro" id="IPR050428">
    <property type="entry name" value="TCS_sensor_his_kinase"/>
</dbReference>
<dbReference type="PANTHER" id="PTHR45436">
    <property type="entry name" value="SENSOR HISTIDINE KINASE YKOH"/>
    <property type="match status" value="1"/>
</dbReference>
<dbReference type="GO" id="GO:0016301">
    <property type="term" value="F:kinase activity"/>
    <property type="evidence" value="ECO:0007669"/>
    <property type="project" value="UniProtKB-KW"/>
</dbReference>
<evidence type="ECO:0000256" key="5">
    <source>
        <dbReference type="ARBA" id="ARBA00022679"/>
    </source>
</evidence>
<comment type="catalytic activity">
    <reaction evidence="1">
        <text>ATP + protein L-histidine = ADP + protein N-phospho-L-histidine.</text>
        <dbReference type="EC" id="2.7.13.3"/>
    </reaction>
</comment>
<reference evidence="16 17" key="1">
    <citation type="submission" date="2016-10" db="EMBL/GenBank/DDBJ databases">
        <authorList>
            <person name="Varghese N."/>
            <person name="Submissions S."/>
        </authorList>
    </citation>
    <scope>NUCLEOTIDE SEQUENCE [LARGE SCALE GENOMIC DNA]</scope>
    <source>
        <strain evidence="16 17">DSM 16392</strain>
    </source>
</reference>
<gene>
    <name evidence="16" type="ORF">SAMN04488518_11427</name>
</gene>
<dbReference type="SUPFAM" id="SSF47384">
    <property type="entry name" value="Homodimeric domain of signal transducing histidine kinase"/>
    <property type="match status" value="1"/>
</dbReference>
<dbReference type="InterPro" id="IPR003661">
    <property type="entry name" value="HisK_dim/P_dom"/>
</dbReference>
<keyword evidence="6 13" id="KW-0812">Transmembrane</keyword>
<dbReference type="PRINTS" id="PR00344">
    <property type="entry name" value="BCTRLSENSOR"/>
</dbReference>